<reference evidence="2 3" key="1">
    <citation type="submission" date="2021-03" db="EMBL/GenBank/DDBJ databases">
        <title>Whole genome shotgun sequence of Actinoplanes toevensis NBRC 105298.</title>
        <authorList>
            <person name="Komaki H."/>
            <person name="Tamura T."/>
        </authorList>
    </citation>
    <scope>NUCLEOTIDE SEQUENCE [LARGE SCALE GENOMIC DNA]</scope>
    <source>
        <strain evidence="2 3">NBRC 105298</strain>
    </source>
</reference>
<proteinExistence type="predicted"/>
<name>A0A919T6G7_9ACTN</name>
<comment type="caution">
    <text evidence="2">The sequence shown here is derived from an EMBL/GenBank/DDBJ whole genome shotgun (WGS) entry which is preliminary data.</text>
</comment>
<protein>
    <recommendedName>
        <fullName evidence="1">DUF6879 domain-containing protein</fullName>
    </recommendedName>
</protein>
<organism evidence="2 3">
    <name type="scientific">Paractinoplanes toevensis</name>
    <dbReference type="NCBI Taxonomy" id="571911"/>
    <lineage>
        <taxon>Bacteria</taxon>
        <taxon>Bacillati</taxon>
        <taxon>Actinomycetota</taxon>
        <taxon>Actinomycetes</taxon>
        <taxon>Micromonosporales</taxon>
        <taxon>Micromonosporaceae</taxon>
        <taxon>Paractinoplanes</taxon>
    </lineage>
</organism>
<dbReference type="AlphaFoldDB" id="A0A919T6G7"/>
<keyword evidence="3" id="KW-1185">Reference proteome</keyword>
<dbReference type="RefSeq" id="WP_213004451.1">
    <property type="nucleotide sequence ID" value="NZ_BOQN01000003.1"/>
</dbReference>
<evidence type="ECO:0000259" key="1">
    <source>
        <dbReference type="Pfam" id="PF21806"/>
    </source>
</evidence>
<sequence>MRIGLKLLIAAAASGLTYLLTGLGGQREIWRLAVAAAVGAFTLVAQLLIEAAEASRHLELARQASVSRRDVTRLVAAGGIPDAPGRQLLDGVRAERGDSDWLLGLTETATRGIDAVTMASFSEGEFFASGLGRQYLERQRDAIARNVRIRRLFLLTERSPDPHRLDALLEPHRTIGVEIRVLRGVRQSVLDDFTVFDQKVSYEFQTAQVVDDGMVPLVASVALVADPRLVKRRQERFEQLWSVAVHP</sequence>
<evidence type="ECO:0000313" key="2">
    <source>
        <dbReference type="EMBL" id="GIM88466.1"/>
    </source>
</evidence>
<gene>
    <name evidence="2" type="ORF">Ato02nite_002590</name>
</gene>
<feature type="domain" description="DUF6879" evidence="1">
    <location>
        <begin position="117"/>
        <end position="245"/>
    </location>
</feature>
<dbReference type="InterPro" id="IPR049244">
    <property type="entry name" value="DUF6879"/>
</dbReference>
<accession>A0A919T6G7</accession>
<evidence type="ECO:0000313" key="3">
    <source>
        <dbReference type="Proteomes" id="UP000677082"/>
    </source>
</evidence>
<dbReference type="Proteomes" id="UP000677082">
    <property type="component" value="Unassembled WGS sequence"/>
</dbReference>
<dbReference type="EMBL" id="BOQN01000003">
    <property type="protein sequence ID" value="GIM88466.1"/>
    <property type="molecule type" value="Genomic_DNA"/>
</dbReference>
<dbReference type="Pfam" id="PF21806">
    <property type="entry name" value="DUF6879"/>
    <property type="match status" value="1"/>
</dbReference>